<comment type="catalytic activity">
    <reaction evidence="6">
        <text>dCMP + ATP = dCDP + ADP</text>
        <dbReference type="Rhea" id="RHEA:25094"/>
        <dbReference type="ChEBI" id="CHEBI:30616"/>
        <dbReference type="ChEBI" id="CHEBI:57566"/>
        <dbReference type="ChEBI" id="CHEBI:58593"/>
        <dbReference type="ChEBI" id="CHEBI:456216"/>
        <dbReference type="EC" id="2.7.4.14"/>
    </reaction>
</comment>
<keyword evidence="6" id="KW-0665">Pyrimidine biosynthesis</keyword>
<dbReference type="AlphaFoldDB" id="A0A6G1SI60"/>
<feature type="binding site" evidence="6">
    <location>
        <begin position="45"/>
        <end position="50"/>
    </location>
    <ligand>
        <name>ATP</name>
        <dbReference type="ChEBI" id="CHEBI:30616"/>
    </ligand>
</feature>
<keyword evidence="6" id="KW-0963">Cytoplasm</keyword>
<feature type="binding site" evidence="6">
    <location>
        <position position="71"/>
    </location>
    <ligand>
        <name>a ribonucleoside 5'-phosphate</name>
        <dbReference type="ChEBI" id="CHEBI:58043"/>
    </ligand>
</feature>
<feature type="binding site" evidence="6">
    <location>
        <position position="158"/>
    </location>
    <ligand>
        <name>CMP</name>
        <dbReference type="ChEBI" id="CHEBI:60377"/>
    </ligand>
</feature>
<comment type="subunit">
    <text evidence="6">Monomer.</text>
</comment>
<evidence type="ECO:0000256" key="6">
    <source>
        <dbReference type="HAMAP-Rule" id="MF_03172"/>
    </source>
</evidence>
<keyword evidence="6" id="KW-0539">Nucleus</keyword>
<accession>A0A6G1SI60</accession>
<evidence type="ECO:0000256" key="3">
    <source>
        <dbReference type="ARBA" id="ARBA00022777"/>
    </source>
</evidence>
<dbReference type="InterPro" id="IPR006266">
    <property type="entry name" value="UMP_CMP_kinase"/>
</dbReference>
<comment type="cofactor">
    <cofactor evidence="6">
        <name>Mg(2+)</name>
        <dbReference type="ChEBI" id="CHEBI:18420"/>
    </cofactor>
    <text evidence="6">Binds 1 Mg(2+) ion per monomer.</text>
</comment>
<feature type="binding site" evidence="6">
    <location>
        <begin position="151"/>
        <end position="154"/>
    </location>
    <ligand>
        <name>a ribonucleoside 5'-phosphate</name>
        <dbReference type="ChEBI" id="CHEBI:58043"/>
    </ligand>
</feature>
<feature type="region of interest" description="NMPbind" evidence="6">
    <location>
        <begin position="65"/>
        <end position="95"/>
    </location>
</feature>
<feature type="binding site" evidence="6">
    <location>
        <position position="192"/>
    </location>
    <ligand>
        <name>ATP</name>
        <dbReference type="ChEBI" id="CHEBI:30616"/>
    </ligand>
</feature>
<dbReference type="GO" id="GO:0006207">
    <property type="term" value="P:'de novo' pyrimidine nucleobase biosynthetic process"/>
    <property type="evidence" value="ECO:0007669"/>
    <property type="project" value="InterPro"/>
</dbReference>
<feature type="binding site" evidence="6">
    <location>
        <begin position="93"/>
        <end position="95"/>
    </location>
    <ligand>
        <name>a ribonucleoside 5'-phosphate</name>
        <dbReference type="ChEBI" id="CHEBI:58043"/>
    </ligand>
</feature>
<dbReference type="InterPro" id="IPR000850">
    <property type="entry name" value="Adenylat/UMP-CMP_kin"/>
</dbReference>
<gene>
    <name evidence="7" type="primary">CMPK1</name>
    <name evidence="7" type="ORF">g.8099</name>
</gene>
<dbReference type="EC" id="2.7.4.14" evidence="6"/>
<evidence type="ECO:0000256" key="4">
    <source>
        <dbReference type="ARBA" id="ARBA00022840"/>
    </source>
</evidence>
<dbReference type="CDD" id="cd01428">
    <property type="entry name" value="ADK"/>
    <property type="match status" value="1"/>
</dbReference>
<feature type="binding site" evidence="6">
    <location>
        <position position="210"/>
    </location>
    <ligand>
        <name>a ribonucleoside 5'-phosphate</name>
        <dbReference type="ChEBI" id="CHEBI:58043"/>
    </ligand>
</feature>
<dbReference type="Gene3D" id="3.40.50.300">
    <property type="entry name" value="P-loop containing nucleotide triphosphate hydrolases"/>
    <property type="match status" value="1"/>
</dbReference>
<evidence type="ECO:0000313" key="7">
    <source>
        <dbReference type="EMBL" id="MDE50194.1"/>
    </source>
</evidence>
<proteinExistence type="inferred from homology"/>
<comment type="function">
    <text evidence="6">Catalyzes the phosphorylation of pyrimidine nucleoside monophosphates at the expense of ATP. Plays an important role in de novo pyrimidine nucleotide biosynthesis. Has preference for UMP and CMP as phosphate acceptors.</text>
</comment>
<comment type="catalytic activity">
    <reaction evidence="5 6">
        <text>UMP + ATP = UDP + ADP</text>
        <dbReference type="Rhea" id="RHEA:24400"/>
        <dbReference type="ChEBI" id="CHEBI:30616"/>
        <dbReference type="ChEBI" id="CHEBI:57865"/>
        <dbReference type="ChEBI" id="CHEBI:58223"/>
        <dbReference type="ChEBI" id="CHEBI:456216"/>
        <dbReference type="EC" id="2.7.4.14"/>
    </reaction>
</comment>
<keyword evidence="4 6" id="KW-0067">ATP-binding</keyword>
<evidence type="ECO:0000256" key="2">
    <source>
        <dbReference type="ARBA" id="ARBA00022741"/>
    </source>
</evidence>
<name>A0A6G1SI60_9ACAR</name>
<reference evidence="7" key="1">
    <citation type="submission" date="2018-10" db="EMBL/GenBank/DDBJ databases">
        <title>Transcriptome assembly of Aceria tosichella (Wheat curl mite) Type 2.</title>
        <authorList>
            <person name="Scully E.D."/>
            <person name="Geib S.M."/>
            <person name="Palmer N.A."/>
            <person name="Gupta A.K."/>
            <person name="Sarath G."/>
            <person name="Tatineni S."/>
        </authorList>
    </citation>
    <scope>NUCLEOTIDE SEQUENCE</scope>
    <source>
        <strain evidence="7">LincolnNE</strain>
    </source>
</reference>
<organism evidence="7">
    <name type="scientific">Aceria tosichella</name>
    <name type="common">wheat curl mite</name>
    <dbReference type="NCBI Taxonomy" id="561515"/>
    <lineage>
        <taxon>Eukaryota</taxon>
        <taxon>Metazoa</taxon>
        <taxon>Ecdysozoa</taxon>
        <taxon>Arthropoda</taxon>
        <taxon>Chelicerata</taxon>
        <taxon>Arachnida</taxon>
        <taxon>Acari</taxon>
        <taxon>Acariformes</taxon>
        <taxon>Trombidiformes</taxon>
        <taxon>Prostigmata</taxon>
        <taxon>Eupodina</taxon>
        <taxon>Eriophyoidea</taxon>
        <taxon>Eriophyidae</taxon>
        <taxon>Eriophyinae</taxon>
        <taxon>Aceriini</taxon>
        <taxon>Aceria</taxon>
    </lineage>
</organism>
<dbReference type="Pfam" id="PF00406">
    <property type="entry name" value="ADK"/>
    <property type="match status" value="2"/>
</dbReference>
<comment type="domain">
    <text evidence="6">Consists of three domains, a large central CORE domain and two small peripheral domains, NMPbind and LID, which undergo movements during catalysis. The LID domain closes over the site of phosphoryl transfer upon ATP binding. Assembling and dissambling the active center during each catalytic cycle provides an effective means to prevent ATP hydrolysis.</text>
</comment>
<dbReference type="GO" id="GO:0005524">
    <property type="term" value="F:ATP binding"/>
    <property type="evidence" value="ECO:0007669"/>
    <property type="project" value="UniProtKB-KW"/>
</dbReference>
<evidence type="ECO:0000256" key="1">
    <source>
        <dbReference type="ARBA" id="ARBA00022679"/>
    </source>
</evidence>
<dbReference type="EMBL" id="GGYP01005423">
    <property type="protein sequence ID" value="MDE50194.1"/>
    <property type="molecule type" value="Transcribed_RNA"/>
</dbReference>
<comment type="similarity">
    <text evidence="6">Belongs to the adenylate kinase family. UMP-CMP kinase subfamily.</text>
</comment>
<dbReference type="HAMAP" id="MF_00235">
    <property type="entry name" value="Adenylate_kinase_Adk"/>
    <property type="match status" value="1"/>
</dbReference>
<evidence type="ECO:0000256" key="5">
    <source>
        <dbReference type="ARBA" id="ARBA00048116"/>
    </source>
</evidence>
<comment type="caution">
    <text evidence="6">Lacks conserved residue(s) required for the propagation of feature annotation.</text>
</comment>
<dbReference type="HAMAP" id="MF_03172">
    <property type="entry name" value="Adenylate_kinase_UMP_CMP_kin"/>
    <property type="match status" value="1"/>
</dbReference>
<feature type="binding site" evidence="6">
    <location>
        <position position="199"/>
    </location>
    <ligand>
        <name>a ribonucleoside 5'-phosphate</name>
        <dbReference type="ChEBI" id="CHEBI:58043"/>
    </ligand>
</feature>
<feature type="binding site" evidence="6">
    <location>
        <position position="238"/>
    </location>
    <ligand>
        <name>ATP</name>
        <dbReference type="ChEBI" id="CHEBI:30616"/>
    </ligand>
</feature>
<sequence length="252" mass="28340">MRRLLSIYLSASRRQHPNNNTYSKMATDIFNAVKPAVTFVLGGPGSGKGTQCKLICDEFGFKHLSAGDLLRAERNSPGSQYGEMIEKHIQEGKIVPVEVTCSLLEKAMRDHCQTLASNVKPDELPSKADGGDNNLDQSVQTKLRGKFLIDGFPRNEDNLTGWTKQLGDKAEVKFVLFLDCPHDVCIERCLKRGQQGSNRSDDNEVSLRKRLVTFTQDTMPIVEYYEKLNLLRKIDATKSPSEVYAEVRKLFL</sequence>
<dbReference type="GO" id="GO:0019205">
    <property type="term" value="F:nucleobase-containing compound kinase activity"/>
    <property type="evidence" value="ECO:0007669"/>
    <property type="project" value="InterPro"/>
</dbReference>
<dbReference type="GO" id="GO:0005737">
    <property type="term" value="C:cytoplasm"/>
    <property type="evidence" value="ECO:0007669"/>
    <property type="project" value="UniProtKB-SubCell"/>
</dbReference>
<dbReference type="SUPFAM" id="SSF52540">
    <property type="entry name" value="P-loop containing nucleoside triphosphate hydrolases"/>
    <property type="match status" value="1"/>
</dbReference>
<dbReference type="GO" id="GO:0016776">
    <property type="term" value="F:phosphotransferase activity, phosphate group as acceptor"/>
    <property type="evidence" value="ECO:0007669"/>
    <property type="project" value="InterPro"/>
</dbReference>
<dbReference type="InterPro" id="IPR027417">
    <property type="entry name" value="P-loop_NTPase"/>
</dbReference>
<comment type="subcellular location">
    <subcellularLocation>
        <location evidence="6">Cytoplasm</location>
    </subcellularLocation>
    <subcellularLocation>
        <location evidence="6">Nucleus</location>
    </subcellularLocation>
</comment>
<dbReference type="PANTHER" id="PTHR23359">
    <property type="entry name" value="NUCLEOTIDE KINASE"/>
    <property type="match status" value="1"/>
</dbReference>
<keyword evidence="3 6" id="KW-0418">Kinase</keyword>
<comment type="catalytic activity">
    <reaction evidence="6">
        <text>CMP + ATP = CDP + ADP</text>
        <dbReference type="Rhea" id="RHEA:11600"/>
        <dbReference type="ChEBI" id="CHEBI:30616"/>
        <dbReference type="ChEBI" id="CHEBI:58069"/>
        <dbReference type="ChEBI" id="CHEBI:60377"/>
        <dbReference type="ChEBI" id="CHEBI:456216"/>
        <dbReference type="EC" id="2.7.4.14"/>
    </reaction>
</comment>
<protein>
    <recommendedName>
        <fullName evidence="6">UMP-CMP kinase</fullName>
        <ecNumber evidence="6">2.7.4.14</ecNumber>
    </recommendedName>
    <alternativeName>
        <fullName evidence="6">Deoxycytidylate kinase</fullName>
        <shortName evidence="6">CK</shortName>
        <shortName evidence="6">dCMP kinase</shortName>
    </alternativeName>
    <alternativeName>
        <fullName evidence="6">Uridine monophosphate/cytidine monophosphate kinase</fullName>
        <shortName evidence="6">UMP/CMP kinase</shortName>
        <shortName evidence="6">UMP/CMPK</shortName>
    </alternativeName>
</protein>
<keyword evidence="1 6" id="KW-0808">Transferase</keyword>
<dbReference type="GO" id="GO:0006221">
    <property type="term" value="P:pyrimidine nucleotide biosynthetic process"/>
    <property type="evidence" value="ECO:0007669"/>
    <property type="project" value="UniProtKB-UniRule"/>
</dbReference>
<keyword evidence="2 6" id="KW-0547">Nucleotide-binding</keyword>
<dbReference type="PRINTS" id="PR00094">
    <property type="entry name" value="ADENYLTKNASE"/>
</dbReference>
<dbReference type="GO" id="GO:0005634">
    <property type="term" value="C:nucleus"/>
    <property type="evidence" value="ECO:0007669"/>
    <property type="project" value="UniProtKB-SubCell"/>
</dbReference>